<comment type="cofactor">
    <cofactor evidence="5">
        <name>FMN</name>
        <dbReference type="ChEBI" id="CHEBI:58210"/>
    </cofactor>
</comment>
<dbReference type="Gene3D" id="3.40.109.10">
    <property type="entry name" value="NADH Oxidase"/>
    <property type="match status" value="1"/>
</dbReference>
<organism evidence="7 8">
    <name type="scientific">Rubrivivax albus</name>
    <dbReference type="NCBI Taxonomy" id="2499835"/>
    <lineage>
        <taxon>Bacteria</taxon>
        <taxon>Pseudomonadati</taxon>
        <taxon>Pseudomonadota</taxon>
        <taxon>Betaproteobacteria</taxon>
        <taxon>Burkholderiales</taxon>
        <taxon>Sphaerotilaceae</taxon>
        <taxon>Rubrivivax</taxon>
    </lineage>
</organism>
<dbReference type="InterPro" id="IPR023936">
    <property type="entry name" value="RutE-like"/>
</dbReference>
<dbReference type="PANTHER" id="PTHR43543:SF1">
    <property type="entry name" value="MALONIC SEMIALDEHYDE REDUCTASE RUTE-RELATED"/>
    <property type="match status" value="1"/>
</dbReference>
<dbReference type="InterPro" id="IPR050461">
    <property type="entry name" value="Nitroreductase_HadB/RutE"/>
</dbReference>
<comment type="similarity">
    <text evidence="5">Belongs to the nitroreductase family. HadB/RutE subfamily.</text>
</comment>
<keyword evidence="5" id="KW-0520">NAD</keyword>
<dbReference type="GO" id="GO:0016491">
    <property type="term" value="F:oxidoreductase activity"/>
    <property type="evidence" value="ECO:0007669"/>
    <property type="project" value="UniProtKB-UniRule"/>
</dbReference>
<dbReference type="InterPro" id="IPR000415">
    <property type="entry name" value="Nitroreductase-like"/>
</dbReference>
<dbReference type="Proteomes" id="UP000288178">
    <property type="component" value="Unassembled WGS sequence"/>
</dbReference>
<dbReference type="OrthoDB" id="9784375at2"/>
<evidence type="ECO:0000313" key="8">
    <source>
        <dbReference type="Proteomes" id="UP000288178"/>
    </source>
</evidence>
<dbReference type="Pfam" id="PF00881">
    <property type="entry name" value="Nitroreductase"/>
    <property type="match status" value="1"/>
</dbReference>
<keyword evidence="8" id="KW-1185">Reference proteome</keyword>
<evidence type="ECO:0000256" key="1">
    <source>
        <dbReference type="ARBA" id="ARBA00022630"/>
    </source>
</evidence>
<evidence type="ECO:0000259" key="6">
    <source>
        <dbReference type="Pfam" id="PF00881"/>
    </source>
</evidence>
<reference evidence="7 8" key="1">
    <citation type="submission" date="2019-01" db="EMBL/GenBank/DDBJ databases">
        <authorList>
            <person name="Chen W.-M."/>
        </authorList>
    </citation>
    <scope>NUCLEOTIDE SEQUENCE [LARGE SCALE GENOMIC DNA]</scope>
    <source>
        <strain evidence="7 8">ICH-3</strain>
    </source>
</reference>
<dbReference type="AlphaFoldDB" id="A0A437JZ89"/>
<comment type="caution">
    <text evidence="7">The sequence shown here is derived from an EMBL/GenBank/DDBJ whole genome shotgun (WGS) entry which is preliminary data.</text>
</comment>
<dbReference type="RefSeq" id="WP_128194460.1">
    <property type="nucleotide sequence ID" value="NZ_SACT01000001.1"/>
</dbReference>
<evidence type="ECO:0000313" key="7">
    <source>
        <dbReference type="EMBL" id="RVT53375.1"/>
    </source>
</evidence>
<dbReference type="EC" id="1.-.-.-" evidence="5"/>
<evidence type="ECO:0000256" key="2">
    <source>
        <dbReference type="ARBA" id="ARBA00022643"/>
    </source>
</evidence>
<gene>
    <name evidence="7" type="ORF">ENE75_00250</name>
</gene>
<keyword evidence="1 5" id="KW-0285">Flavoprotein</keyword>
<dbReference type="HAMAP" id="MF_01204">
    <property type="entry name" value="Oxidoreductase_RutE_HadB"/>
    <property type="match status" value="1"/>
</dbReference>
<dbReference type="InterPro" id="IPR029479">
    <property type="entry name" value="Nitroreductase"/>
</dbReference>
<name>A0A437JZ89_9BURK</name>
<keyword evidence="3 5" id="KW-0521">NADP</keyword>
<dbReference type="SUPFAM" id="SSF55469">
    <property type="entry name" value="FMN-dependent nitroreductase-like"/>
    <property type="match status" value="1"/>
</dbReference>
<dbReference type="NCBIfam" id="NF003768">
    <property type="entry name" value="PRK05365.1"/>
    <property type="match status" value="1"/>
</dbReference>
<keyword evidence="4 5" id="KW-0560">Oxidoreductase</keyword>
<sequence length="191" mass="20404">MHTTTAQLFTEARTPGGWLDTPVSDDTLRALYDLLKWGPTAANSTPARFVFVRSLEGKAKLLNCVSPGNAPRVQAAPVTAIVGMDLAFFEHLPTLYPQTDARSWYAGKDAAIQDTAFRNSSLQGGYLILAARALGLDCGPMSGFDAAKVDAAFFAGTAVKSNFICTLGHADPAQARPRNPRLPFETACELA</sequence>
<dbReference type="PANTHER" id="PTHR43543">
    <property type="entry name" value="MALONIC SEMIALDEHYDE REDUCTASE RUTE-RELATED"/>
    <property type="match status" value="1"/>
</dbReference>
<dbReference type="CDD" id="cd02148">
    <property type="entry name" value="RutE-like"/>
    <property type="match status" value="1"/>
</dbReference>
<protein>
    <recommendedName>
        <fullName evidence="5">Putative NADH dehydrogenase/NAD(P)H nitroreductase ENE75_00250</fullName>
        <ecNumber evidence="5">1.-.-.-</ecNumber>
    </recommendedName>
</protein>
<dbReference type="EMBL" id="SACT01000001">
    <property type="protein sequence ID" value="RVT53375.1"/>
    <property type="molecule type" value="Genomic_DNA"/>
</dbReference>
<evidence type="ECO:0000256" key="3">
    <source>
        <dbReference type="ARBA" id="ARBA00022857"/>
    </source>
</evidence>
<proteinExistence type="inferred from homology"/>
<evidence type="ECO:0000256" key="4">
    <source>
        <dbReference type="ARBA" id="ARBA00023002"/>
    </source>
</evidence>
<accession>A0A437JZ89</accession>
<evidence type="ECO:0000256" key="5">
    <source>
        <dbReference type="HAMAP-Rule" id="MF_01204"/>
    </source>
</evidence>
<feature type="domain" description="Nitroreductase" evidence="6">
    <location>
        <begin position="20"/>
        <end position="153"/>
    </location>
</feature>
<keyword evidence="2 5" id="KW-0288">FMN</keyword>